<dbReference type="Proteomes" id="UP000615026">
    <property type="component" value="Unassembled WGS sequence"/>
</dbReference>
<accession>A0A928ZYH7</accession>
<sequence>MSWYSPVKLINLSRLLVLGIALLSPLSVKSQPSTMETLLTPLDNGSYQLCTDPDPQDWRDGSGTCLNILKQGTTLEGYYGYPHSGSFVCLRGQVSENWFDGQGLVMSWVGNAWQDIPQETFIWDYPEERLSLSQGELVRSEGADQVHWIMFQTARLNMQSMYLYDSPQMTSPTQLCDWSFN</sequence>
<dbReference type="RefSeq" id="WP_193995728.1">
    <property type="nucleotide sequence ID" value="NZ_JADEXP010000329.1"/>
</dbReference>
<proteinExistence type="predicted"/>
<evidence type="ECO:0000313" key="1">
    <source>
        <dbReference type="EMBL" id="MBE9069842.1"/>
    </source>
</evidence>
<keyword evidence="2" id="KW-1185">Reference proteome</keyword>
<dbReference type="AlphaFoldDB" id="A0A928ZYH7"/>
<organism evidence="1 2">
    <name type="scientific">Leptolyngbya cf. ectocarpi LEGE 11479</name>
    <dbReference type="NCBI Taxonomy" id="1828722"/>
    <lineage>
        <taxon>Bacteria</taxon>
        <taxon>Bacillati</taxon>
        <taxon>Cyanobacteriota</taxon>
        <taxon>Cyanophyceae</taxon>
        <taxon>Leptolyngbyales</taxon>
        <taxon>Leptolyngbyaceae</taxon>
        <taxon>Leptolyngbya group</taxon>
        <taxon>Leptolyngbya</taxon>
    </lineage>
</organism>
<comment type="caution">
    <text evidence="1">The sequence shown here is derived from an EMBL/GenBank/DDBJ whole genome shotgun (WGS) entry which is preliminary data.</text>
</comment>
<evidence type="ECO:0000313" key="2">
    <source>
        <dbReference type="Proteomes" id="UP000615026"/>
    </source>
</evidence>
<gene>
    <name evidence="1" type="ORF">IQ260_24675</name>
</gene>
<protein>
    <submittedName>
        <fullName evidence="1">Uncharacterized protein</fullName>
    </submittedName>
</protein>
<dbReference type="EMBL" id="JADEXP010000329">
    <property type="protein sequence ID" value="MBE9069842.1"/>
    <property type="molecule type" value="Genomic_DNA"/>
</dbReference>
<reference evidence="1" key="1">
    <citation type="submission" date="2020-10" db="EMBL/GenBank/DDBJ databases">
        <authorList>
            <person name="Castelo-Branco R."/>
            <person name="Eusebio N."/>
            <person name="Adriana R."/>
            <person name="Vieira A."/>
            <person name="Brugerolle De Fraissinette N."/>
            <person name="Rezende De Castro R."/>
            <person name="Schneider M.P."/>
            <person name="Vasconcelos V."/>
            <person name="Leao P.N."/>
        </authorList>
    </citation>
    <scope>NUCLEOTIDE SEQUENCE</scope>
    <source>
        <strain evidence="1">LEGE 11479</strain>
    </source>
</reference>
<name>A0A928ZYH7_LEPEC</name>